<keyword evidence="3" id="KW-0547">Nucleotide-binding</keyword>
<dbReference type="GO" id="GO:0006741">
    <property type="term" value="P:NADP+ biosynthetic process"/>
    <property type="evidence" value="ECO:0007669"/>
    <property type="project" value="InterPro"/>
</dbReference>
<reference evidence="9 10" key="1">
    <citation type="submission" date="2019-07" db="EMBL/GenBank/DDBJ databases">
        <authorList>
            <person name="Friedrich A."/>
            <person name="Schacherer J."/>
        </authorList>
    </citation>
    <scope>NUCLEOTIDE SEQUENCE [LARGE SCALE GENOMIC DNA]</scope>
</reference>
<feature type="region of interest" description="Disordered" evidence="8">
    <location>
        <begin position="515"/>
        <end position="540"/>
    </location>
</feature>
<dbReference type="GO" id="GO:0019674">
    <property type="term" value="P:NAD+ metabolic process"/>
    <property type="evidence" value="ECO:0007669"/>
    <property type="project" value="InterPro"/>
</dbReference>
<dbReference type="Gene3D" id="3.40.50.10330">
    <property type="entry name" value="Probable inorganic polyphosphate/atp-NAD kinase, domain 1"/>
    <property type="match status" value="1"/>
</dbReference>
<sequence>MSSSTDSLNTTSSSPDTPSSETPSAQPLQRSESMTSKEPILHTCFFDDRPPQSITVGFDSRNDRLFEDKDDYAISGGKGLADQAGYSRQRNPFPQGFQQRHDNNFPLPSLLNKRRLETDQECETTSELLNSLKDKGLTSMRSHTELAKTAHGVRILARRLDKATIHLQLNSVMIITKARDNSLIFLTRELASWLLKESKHTTVYVDFHLKKSKRFCADTVATSAVNGEQRLKFWNKAVVTHNPNLFDFVITLGGDGTVLYASTMFQRAVPPIMSFSLGSLGFLTNFKFEDFRQTLTRAIKHGVKTNLRMRFTCRVHDSHGKLLCEQQVLNELTVDRGPSPWVTMLELYGDGSLITVAQADGLIIATPTGSTAYSLSAGGSLVHPNVSTICVTPICPHTLSFRPILLPDSMTLRVQVPLRARAHAWASFDGRERIELSKGYYVSVSASQYPFPTVRSSKTEYFDSVSSVLNWNKREEQKSFVNLLTDNNKESYGNYKSDSDDSKFEIDYNDESELESDMSEKVKRDLCIDPPAQSDLPKLQNSIKANFFTGTNESTSTSSLDDHL</sequence>
<feature type="compositionally biased region" description="Basic and acidic residues" evidence="8">
    <location>
        <begin position="518"/>
        <end position="527"/>
    </location>
</feature>
<evidence type="ECO:0000256" key="1">
    <source>
        <dbReference type="ARBA" id="ARBA00010995"/>
    </source>
</evidence>
<dbReference type="GO" id="GO:0003951">
    <property type="term" value="F:NAD+ kinase activity"/>
    <property type="evidence" value="ECO:0007669"/>
    <property type="project" value="InterPro"/>
</dbReference>
<dbReference type="Gene3D" id="2.60.200.30">
    <property type="entry name" value="Probable inorganic polyphosphate/atp-NAD kinase, domain 2"/>
    <property type="match status" value="1"/>
</dbReference>
<feature type="compositionally biased region" description="Low complexity" evidence="8">
    <location>
        <begin position="1"/>
        <end position="24"/>
    </location>
</feature>
<dbReference type="Proteomes" id="UP000478008">
    <property type="component" value="Unassembled WGS sequence"/>
</dbReference>
<evidence type="ECO:0000313" key="10">
    <source>
        <dbReference type="Proteomes" id="UP000478008"/>
    </source>
</evidence>
<gene>
    <name evidence="9" type="primary">UTR1</name>
    <name evidence="9" type="ORF">DEBR0S2_17260G</name>
</gene>
<dbReference type="HAMAP" id="MF_00361">
    <property type="entry name" value="NAD_kinase"/>
    <property type="match status" value="1"/>
</dbReference>
<dbReference type="Pfam" id="PF20143">
    <property type="entry name" value="NAD_kinase_C"/>
    <property type="match status" value="1"/>
</dbReference>
<protein>
    <submittedName>
        <fullName evidence="9">DEBR0S2_17260g1_1</fullName>
    </submittedName>
</protein>
<evidence type="ECO:0000256" key="4">
    <source>
        <dbReference type="ARBA" id="ARBA00022777"/>
    </source>
</evidence>
<evidence type="ECO:0000256" key="3">
    <source>
        <dbReference type="ARBA" id="ARBA00022741"/>
    </source>
</evidence>
<feature type="compositionally biased region" description="Polar residues" evidence="8">
    <location>
        <begin position="25"/>
        <end position="35"/>
    </location>
</feature>
<evidence type="ECO:0000256" key="6">
    <source>
        <dbReference type="ARBA" id="ARBA00022857"/>
    </source>
</evidence>
<keyword evidence="10" id="KW-1185">Reference proteome</keyword>
<organism evidence="9 10">
    <name type="scientific">Dekkera bruxellensis</name>
    <name type="common">Brettanomyces custersii</name>
    <dbReference type="NCBI Taxonomy" id="5007"/>
    <lineage>
        <taxon>Eukaryota</taxon>
        <taxon>Fungi</taxon>
        <taxon>Dikarya</taxon>
        <taxon>Ascomycota</taxon>
        <taxon>Saccharomycotina</taxon>
        <taxon>Pichiomycetes</taxon>
        <taxon>Pichiales</taxon>
        <taxon>Pichiaceae</taxon>
        <taxon>Brettanomyces</taxon>
    </lineage>
</organism>
<evidence type="ECO:0000256" key="2">
    <source>
        <dbReference type="ARBA" id="ARBA00022679"/>
    </source>
</evidence>
<keyword evidence="4" id="KW-0418">Kinase</keyword>
<dbReference type="AlphaFoldDB" id="A0A7D9H268"/>
<dbReference type="FunFam" id="2.60.200.30:FF:000009">
    <property type="entry name" value="Poly(P)/ATP NAD kinase"/>
    <property type="match status" value="1"/>
</dbReference>
<dbReference type="InterPro" id="IPR002504">
    <property type="entry name" value="NADK"/>
</dbReference>
<evidence type="ECO:0000313" key="9">
    <source>
        <dbReference type="EMBL" id="VUG17829.1"/>
    </source>
</evidence>
<keyword evidence="6" id="KW-0521">NADP</keyword>
<dbReference type="InterPro" id="IPR016064">
    <property type="entry name" value="NAD/diacylglycerol_kinase_sf"/>
</dbReference>
<keyword evidence="7" id="KW-0520">NAD</keyword>
<evidence type="ECO:0000256" key="7">
    <source>
        <dbReference type="ARBA" id="ARBA00023027"/>
    </source>
</evidence>
<dbReference type="GO" id="GO:0005524">
    <property type="term" value="F:ATP binding"/>
    <property type="evidence" value="ECO:0007669"/>
    <property type="project" value="UniProtKB-KW"/>
</dbReference>
<evidence type="ECO:0000256" key="5">
    <source>
        <dbReference type="ARBA" id="ARBA00022840"/>
    </source>
</evidence>
<dbReference type="InterPro" id="IPR017437">
    <property type="entry name" value="ATP-NAD_kinase_PpnK-typ_C"/>
</dbReference>
<dbReference type="InterPro" id="IPR017438">
    <property type="entry name" value="ATP-NAD_kinase_N"/>
</dbReference>
<feature type="region of interest" description="Disordered" evidence="8">
    <location>
        <begin position="1"/>
        <end position="35"/>
    </location>
</feature>
<dbReference type="PANTHER" id="PTHR20275">
    <property type="entry name" value="NAD KINASE"/>
    <property type="match status" value="1"/>
</dbReference>
<accession>A0A7D9H268</accession>
<dbReference type="EMBL" id="CABFWN010000002">
    <property type="protein sequence ID" value="VUG17829.1"/>
    <property type="molecule type" value="Genomic_DNA"/>
</dbReference>
<keyword evidence="2" id="KW-0808">Transferase</keyword>
<keyword evidence="5" id="KW-0067">ATP-binding</keyword>
<dbReference type="Pfam" id="PF01513">
    <property type="entry name" value="NAD_kinase"/>
    <property type="match status" value="1"/>
</dbReference>
<dbReference type="PANTHER" id="PTHR20275:SF0">
    <property type="entry name" value="NAD KINASE"/>
    <property type="match status" value="1"/>
</dbReference>
<evidence type="ECO:0000256" key="8">
    <source>
        <dbReference type="SAM" id="MobiDB-lite"/>
    </source>
</evidence>
<comment type="similarity">
    <text evidence="1">Belongs to the NAD kinase family.</text>
</comment>
<proteinExistence type="inferred from homology"/>
<dbReference type="SUPFAM" id="SSF111331">
    <property type="entry name" value="NAD kinase/diacylglycerol kinase-like"/>
    <property type="match status" value="1"/>
</dbReference>
<name>A0A7D9H268_DEKBR</name>